<evidence type="ECO:0000313" key="1">
    <source>
        <dbReference type="EMBL" id="TFK32247.1"/>
    </source>
</evidence>
<proteinExistence type="predicted"/>
<keyword evidence="2" id="KW-1185">Reference proteome</keyword>
<evidence type="ECO:0000313" key="2">
    <source>
        <dbReference type="Proteomes" id="UP000308652"/>
    </source>
</evidence>
<protein>
    <recommendedName>
        <fullName evidence="3">FAD-binding FR-type domain-containing protein</fullName>
    </recommendedName>
</protein>
<dbReference type="InterPro" id="IPR039261">
    <property type="entry name" value="FNR_nucleotide-bd"/>
</dbReference>
<organism evidence="1 2">
    <name type="scientific">Crucibulum laeve</name>
    <dbReference type="NCBI Taxonomy" id="68775"/>
    <lineage>
        <taxon>Eukaryota</taxon>
        <taxon>Fungi</taxon>
        <taxon>Dikarya</taxon>
        <taxon>Basidiomycota</taxon>
        <taxon>Agaricomycotina</taxon>
        <taxon>Agaricomycetes</taxon>
        <taxon>Agaricomycetidae</taxon>
        <taxon>Agaricales</taxon>
        <taxon>Agaricineae</taxon>
        <taxon>Nidulariaceae</taxon>
        <taxon>Crucibulum</taxon>
    </lineage>
</organism>
<accession>A0A5C3LHA3</accession>
<dbReference type="OrthoDB" id="436496at2759"/>
<dbReference type="STRING" id="68775.A0A5C3LHA3"/>
<name>A0A5C3LHA3_9AGAR</name>
<sequence length="632" mass="69616">MSALNGRHRGECLVHQKLSLDNDPSVMTLYSHISGELPGDHAQFHTTYLPFLPVTTLDNEGRPWGSILAGKDGKPGFIKHPRYTTLVIHAMMWDGEPFLENAKRFESDGNMLAAGIGIDFSNRRRNKLAGKITKLELENGSAVIELTVNQALGNCPKYINIRALLPVTTSPHIQYSRPHMSVEDRLPLDIISFILEADTVFIGTSYSAISEDSILFPSHVGMNQRGGRAGFIRVRPSDGRTIILPDYSGNRFMTSLGNIEATPVASLTFIDFLTGDILYLTGDAHNLFGDEAQKVMPLQRALTSIYVTGYVLAKDALPSRQHPGSESQVSPYSPPIRYLAEESLQTKVFQTSERPKAILTSIELHSSTIATFTWDSTENLVIKPGQAIIMDFSSLLGARQYQHMSPFRPTAVNDDKLRTWTVSSASLSSSTRSFSITMREKEGGVVTGALFAIARKLSHLKPEALEDSRPLQLTVDIVGVTGDFSLSRKLLWIAGGIGITPFLSMVKFLVASTTTSGSRWDIHLILSTREPNILLPLLLGNLSTSGTHSDTFHLTIDLFSPQNYEQSSLPGTVIIQHHNTRFSSTFVQNNPSLADGREIYLCGPSEFENSVLSAFNDIGVEKGGIKRDNFEY</sequence>
<dbReference type="Gene3D" id="2.30.110.10">
    <property type="entry name" value="Electron Transport, Fmn-binding Protein, Chain A"/>
    <property type="match status" value="1"/>
</dbReference>
<dbReference type="SUPFAM" id="SSF52343">
    <property type="entry name" value="Ferredoxin reductase-like, C-terminal NADP-linked domain"/>
    <property type="match status" value="1"/>
</dbReference>
<dbReference type="PANTHER" id="PTHR42815:SF2">
    <property type="entry name" value="FAD-BINDING, PUTATIVE (AFU_ORTHOLOGUE AFUA_6G07600)-RELATED"/>
    <property type="match status" value="1"/>
</dbReference>
<dbReference type="EMBL" id="ML213681">
    <property type="protein sequence ID" value="TFK32247.1"/>
    <property type="molecule type" value="Genomic_DNA"/>
</dbReference>
<dbReference type="Gene3D" id="3.40.50.80">
    <property type="entry name" value="Nucleotide-binding domain of ferredoxin-NADP reductase (FNR) module"/>
    <property type="match status" value="1"/>
</dbReference>
<dbReference type="AlphaFoldDB" id="A0A5C3LHA3"/>
<dbReference type="Proteomes" id="UP000308652">
    <property type="component" value="Unassembled WGS sequence"/>
</dbReference>
<dbReference type="PANTHER" id="PTHR42815">
    <property type="entry name" value="FAD-BINDING, PUTATIVE (AFU_ORTHOLOGUE AFUA_6G07600)-RELATED"/>
    <property type="match status" value="1"/>
</dbReference>
<reference evidence="1 2" key="1">
    <citation type="journal article" date="2019" name="Nat. Ecol. Evol.">
        <title>Megaphylogeny resolves global patterns of mushroom evolution.</title>
        <authorList>
            <person name="Varga T."/>
            <person name="Krizsan K."/>
            <person name="Foldi C."/>
            <person name="Dima B."/>
            <person name="Sanchez-Garcia M."/>
            <person name="Sanchez-Ramirez S."/>
            <person name="Szollosi G.J."/>
            <person name="Szarkandi J.G."/>
            <person name="Papp V."/>
            <person name="Albert L."/>
            <person name="Andreopoulos W."/>
            <person name="Angelini C."/>
            <person name="Antonin V."/>
            <person name="Barry K.W."/>
            <person name="Bougher N.L."/>
            <person name="Buchanan P."/>
            <person name="Buyck B."/>
            <person name="Bense V."/>
            <person name="Catcheside P."/>
            <person name="Chovatia M."/>
            <person name="Cooper J."/>
            <person name="Damon W."/>
            <person name="Desjardin D."/>
            <person name="Finy P."/>
            <person name="Geml J."/>
            <person name="Haridas S."/>
            <person name="Hughes K."/>
            <person name="Justo A."/>
            <person name="Karasinski D."/>
            <person name="Kautmanova I."/>
            <person name="Kiss B."/>
            <person name="Kocsube S."/>
            <person name="Kotiranta H."/>
            <person name="LaButti K.M."/>
            <person name="Lechner B.E."/>
            <person name="Liimatainen K."/>
            <person name="Lipzen A."/>
            <person name="Lukacs Z."/>
            <person name="Mihaltcheva S."/>
            <person name="Morgado L.N."/>
            <person name="Niskanen T."/>
            <person name="Noordeloos M.E."/>
            <person name="Ohm R.A."/>
            <person name="Ortiz-Santana B."/>
            <person name="Ovrebo C."/>
            <person name="Racz N."/>
            <person name="Riley R."/>
            <person name="Savchenko A."/>
            <person name="Shiryaev A."/>
            <person name="Soop K."/>
            <person name="Spirin V."/>
            <person name="Szebenyi C."/>
            <person name="Tomsovsky M."/>
            <person name="Tulloss R.E."/>
            <person name="Uehling J."/>
            <person name="Grigoriev I.V."/>
            <person name="Vagvolgyi C."/>
            <person name="Papp T."/>
            <person name="Martin F.M."/>
            <person name="Miettinen O."/>
            <person name="Hibbett D.S."/>
            <person name="Nagy L.G."/>
        </authorList>
    </citation>
    <scope>NUCLEOTIDE SEQUENCE [LARGE SCALE GENOMIC DNA]</scope>
    <source>
        <strain evidence="1 2">CBS 166.37</strain>
    </source>
</reference>
<gene>
    <name evidence="1" type="ORF">BDQ12DRAFT_617438</name>
</gene>
<dbReference type="InterPro" id="IPR012349">
    <property type="entry name" value="Split_barrel_FMN-bd"/>
</dbReference>
<evidence type="ECO:0008006" key="3">
    <source>
        <dbReference type="Google" id="ProtNLM"/>
    </source>
</evidence>